<dbReference type="EMBL" id="BARS01006314">
    <property type="protein sequence ID" value="GAF67732.1"/>
    <property type="molecule type" value="Genomic_DNA"/>
</dbReference>
<dbReference type="AlphaFoldDB" id="X0RVE8"/>
<comment type="caution">
    <text evidence="2">The sequence shown here is derived from an EMBL/GenBank/DDBJ whole genome shotgun (WGS) entry which is preliminary data.</text>
</comment>
<dbReference type="InterPro" id="IPR052024">
    <property type="entry name" value="Methanogen_methyltrans"/>
</dbReference>
<dbReference type="Pfam" id="PF01208">
    <property type="entry name" value="URO-D"/>
    <property type="match status" value="1"/>
</dbReference>
<proteinExistence type="predicted"/>
<dbReference type="InterPro" id="IPR000257">
    <property type="entry name" value="Uroporphyrinogen_deCOase"/>
</dbReference>
<dbReference type="InterPro" id="IPR038071">
    <property type="entry name" value="UROD/MetE-like_sf"/>
</dbReference>
<dbReference type="PANTHER" id="PTHR47099">
    <property type="entry name" value="METHYLCOBAMIDE:COM METHYLTRANSFERASE MTBA"/>
    <property type="match status" value="1"/>
</dbReference>
<dbReference type="Gene3D" id="3.20.20.210">
    <property type="match status" value="1"/>
</dbReference>
<dbReference type="GO" id="GO:0006779">
    <property type="term" value="P:porphyrin-containing compound biosynthetic process"/>
    <property type="evidence" value="ECO:0007669"/>
    <property type="project" value="InterPro"/>
</dbReference>
<gene>
    <name evidence="2" type="ORF">S01H1_12318</name>
</gene>
<sequence>FTDLIAYPDEIHRLHEIVTGLLVKSIHLAADSGAEGIFYCEDLGTQDRVLIGPKMWREVFRPHYERLTGAAHERGMKVFMHSCGYNWQLLDDLIEAGIDCFQFDQPAAYDMPALAKKLRSNKVGLWSPVDIQKIMPTGDRALIEAGAREMVETFRGGLIMKCYPSLPDIGVEYEWDMWAYNAILEADGVGTADRCGS</sequence>
<accession>X0RVE8</accession>
<name>X0RVE8_9ZZZZ</name>
<evidence type="ECO:0000313" key="2">
    <source>
        <dbReference type="EMBL" id="GAF67732.1"/>
    </source>
</evidence>
<organism evidence="2">
    <name type="scientific">marine sediment metagenome</name>
    <dbReference type="NCBI Taxonomy" id="412755"/>
    <lineage>
        <taxon>unclassified sequences</taxon>
        <taxon>metagenomes</taxon>
        <taxon>ecological metagenomes</taxon>
    </lineage>
</organism>
<dbReference type="GO" id="GO:0004853">
    <property type="term" value="F:uroporphyrinogen decarboxylase activity"/>
    <property type="evidence" value="ECO:0007669"/>
    <property type="project" value="InterPro"/>
</dbReference>
<protein>
    <recommendedName>
        <fullName evidence="1">Uroporphyrinogen decarboxylase (URO-D) domain-containing protein</fullName>
    </recommendedName>
</protein>
<dbReference type="PANTHER" id="PTHR47099:SF1">
    <property type="entry name" value="METHYLCOBAMIDE:COM METHYLTRANSFERASE MTBA"/>
    <property type="match status" value="1"/>
</dbReference>
<evidence type="ECO:0000259" key="1">
    <source>
        <dbReference type="Pfam" id="PF01208"/>
    </source>
</evidence>
<feature type="domain" description="Uroporphyrinogen decarboxylase (URO-D)" evidence="1">
    <location>
        <begin position="3"/>
        <end position="153"/>
    </location>
</feature>
<feature type="non-terminal residue" evidence="2">
    <location>
        <position position="1"/>
    </location>
</feature>
<dbReference type="SUPFAM" id="SSF51726">
    <property type="entry name" value="UROD/MetE-like"/>
    <property type="match status" value="1"/>
</dbReference>
<reference evidence="2" key="1">
    <citation type="journal article" date="2014" name="Front. Microbiol.">
        <title>High frequency of phylogenetically diverse reductive dehalogenase-homologous genes in deep subseafloor sedimentary metagenomes.</title>
        <authorList>
            <person name="Kawai M."/>
            <person name="Futagami T."/>
            <person name="Toyoda A."/>
            <person name="Takaki Y."/>
            <person name="Nishi S."/>
            <person name="Hori S."/>
            <person name="Arai W."/>
            <person name="Tsubouchi T."/>
            <person name="Morono Y."/>
            <person name="Uchiyama I."/>
            <person name="Ito T."/>
            <person name="Fujiyama A."/>
            <person name="Inagaki F."/>
            <person name="Takami H."/>
        </authorList>
    </citation>
    <scope>NUCLEOTIDE SEQUENCE</scope>
    <source>
        <strain evidence="2">Expedition CK06-06</strain>
    </source>
</reference>